<protein>
    <recommendedName>
        <fullName evidence="3">Probable chemoreceptor glutamine deamidase CheD</fullName>
        <ecNumber evidence="3">3.5.1.44</ecNumber>
    </recommendedName>
</protein>
<sequence>MLKDILTENPGVALQYLKVSEGGVYLKPTLVQTVLGSCLGAAFHLPGKGIGAFFHAFLPRRDDYGYQDKGPVYKFVDTAIEHVIGEFMRMGVNPRALRVTLLGGSNGLVDERGGVGLKNVEAAYEALSRHRMTPYQVDTGGGKGRRVFFLTSTGEVEVGLLSGAGRLGGPVLKPKAAALWAAARASTGR</sequence>
<evidence type="ECO:0000256" key="3">
    <source>
        <dbReference type="HAMAP-Rule" id="MF_01440"/>
    </source>
</evidence>
<dbReference type="PANTHER" id="PTHR35147:SF1">
    <property type="entry name" value="CHEMORECEPTOR GLUTAMINE DEAMIDASE CHED-RELATED"/>
    <property type="match status" value="1"/>
</dbReference>
<evidence type="ECO:0000256" key="1">
    <source>
        <dbReference type="ARBA" id="ARBA00022500"/>
    </source>
</evidence>
<keyword evidence="4" id="KW-0675">Receptor</keyword>
<comment type="catalytic activity">
    <reaction evidence="3">
        <text>L-glutaminyl-[protein] + H2O = L-glutamyl-[protein] + NH4(+)</text>
        <dbReference type="Rhea" id="RHEA:16441"/>
        <dbReference type="Rhea" id="RHEA-COMP:10207"/>
        <dbReference type="Rhea" id="RHEA-COMP:10208"/>
        <dbReference type="ChEBI" id="CHEBI:15377"/>
        <dbReference type="ChEBI" id="CHEBI:28938"/>
        <dbReference type="ChEBI" id="CHEBI:29973"/>
        <dbReference type="ChEBI" id="CHEBI:30011"/>
        <dbReference type="EC" id="3.5.1.44"/>
    </reaction>
</comment>
<dbReference type="AlphaFoldDB" id="A0A6V8LT23"/>
<dbReference type="Gene3D" id="3.30.1330.200">
    <property type="match status" value="1"/>
</dbReference>
<dbReference type="HAMAP" id="MF_01440">
    <property type="entry name" value="CheD"/>
    <property type="match status" value="1"/>
</dbReference>
<gene>
    <name evidence="4" type="primary">cheD_1</name>
    <name evidence="3" type="synonym">cheD</name>
    <name evidence="4" type="ORF">NNJEOMEG_01301</name>
</gene>
<comment type="function">
    <text evidence="3">Probably deamidates glutamine residues to glutamate on methyl-accepting chemotaxis receptors (MCPs), playing an important role in chemotaxis.</text>
</comment>
<dbReference type="PANTHER" id="PTHR35147">
    <property type="entry name" value="CHEMORECEPTOR GLUTAMINE DEAMIDASE CHED-RELATED"/>
    <property type="match status" value="1"/>
</dbReference>
<reference evidence="4 5" key="2">
    <citation type="submission" date="2020-05" db="EMBL/GenBank/DDBJ databases">
        <title>Draft genome sequence of Desulfovibrio sp. strainFSS-1.</title>
        <authorList>
            <person name="Shimoshige H."/>
            <person name="Kobayashi H."/>
            <person name="Maekawa T."/>
        </authorList>
    </citation>
    <scope>NUCLEOTIDE SEQUENCE [LARGE SCALE GENOMIC DNA]</scope>
    <source>
        <strain evidence="4 5">SIID29052-01</strain>
    </source>
</reference>
<comment type="caution">
    <text evidence="4">The sequence shown here is derived from an EMBL/GenBank/DDBJ whole genome shotgun (WGS) entry which is preliminary data.</text>
</comment>
<organism evidence="4 5">
    <name type="scientific">Fundidesulfovibrio magnetotacticus</name>
    <dbReference type="NCBI Taxonomy" id="2730080"/>
    <lineage>
        <taxon>Bacteria</taxon>
        <taxon>Pseudomonadati</taxon>
        <taxon>Thermodesulfobacteriota</taxon>
        <taxon>Desulfovibrionia</taxon>
        <taxon>Desulfovibrionales</taxon>
        <taxon>Desulfovibrionaceae</taxon>
        <taxon>Fundidesulfovibrio</taxon>
    </lineage>
</organism>
<proteinExistence type="inferred from homology"/>
<dbReference type="Pfam" id="PF03975">
    <property type="entry name" value="CheD"/>
    <property type="match status" value="1"/>
</dbReference>
<reference evidence="4 5" key="1">
    <citation type="submission" date="2020-04" db="EMBL/GenBank/DDBJ databases">
        <authorList>
            <consortium name="Desulfovibrio sp. FSS-1 genome sequencing consortium"/>
            <person name="Shimoshige H."/>
            <person name="Kobayashi H."/>
            <person name="Maekawa T."/>
        </authorList>
    </citation>
    <scope>NUCLEOTIDE SEQUENCE [LARGE SCALE GENOMIC DNA]</scope>
    <source>
        <strain evidence="4 5">SIID29052-01</strain>
    </source>
</reference>
<dbReference type="RefSeq" id="WP_173082515.1">
    <property type="nucleotide sequence ID" value="NZ_BLTE01000004.1"/>
</dbReference>
<dbReference type="EMBL" id="BLTE01000004">
    <property type="protein sequence ID" value="GFK93468.1"/>
    <property type="molecule type" value="Genomic_DNA"/>
</dbReference>
<keyword evidence="5" id="KW-1185">Reference proteome</keyword>
<keyword evidence="1 3" id="KW-0145">Chemotaxis</keyword>
<dbReference type="Proteomes" id="UP000494245">
    <property type="component" value="Unassembled WGS sequence"/>
</dbReference>
<dbReference type="InterPro" id="IPR005659">
    <property type="entry name" value="Chemorcpt_Glu_NH3ase_CheD"/>
</dbReference>
<dbReference type="GO" id="GO:0050568">
    <property type="term" value="F:protein-glutamine glutaminase activity"/>
    <property type="evidence" value="ECO:0007669"/>
    <property type="project" value="UniProtKB-UniRule"/>
</dbReference>
<evidence type="ECO:0000256" key="2">
    <source>
        <dbReference type="ARBA" id="ARBA00022801"/>
    </source>
</evidence>
<dbReference type="InterPro" id="IPR011324">
    <property type="entry name" value="Cytotoxic_necrot_fac-like_cat"/>
</dbReference>
<comment type="similarity">
    <text evidence="3">Belongs to the CheD family.</text>
</comment>
<dbReference type="SUPFAM" id="SSF64438">
    <property type="entry name" value="CNF1/YfiH-like putative cysteine hydrolases"/>
    <property type="match status" value="1"/>
</dbReference>
<dbReference type="EC" id="3.5.1.44" evidence="3"/>
<name>A0A6V8LT23_9BACT</name>
<accession>A0A6V8LT23</accession>
<dbReference type="InterPro" id="IPR038592">
    <property type="entry name" value="CheD-like_sf"/>
</dbReference>
<evidence type="ECO:0000313" key="4">
    <source>
        <dbReference type="EMBL" id="GFK93468.1"/>
    </source>
</evidence>
<dbReference type="GO" id="GO:0006935">
    <property type="term" value="P:chemotaxis"/>
    <property type="evidence" value="ECO:0007669"/>
    <property type="project" value="UniProtKB-UniRule"/>
</dbReference>
<dbReference type="CDD" id="cd16352">
    <property type="entry name" value="CheD"/>
    <property type="match status" value="1"/>
</dbReference>
<keyword evidence="2 3" id="KW-0378">Hydrolase</keyword>
<evidence type="ECO:0000313" key="5">
    <source>
        <dbReference type="Proteomes" id="UP000494245"/>
    </source>
</evidence>